<dbReference type="Pfam" id="PF14845">
    <property type="entry name" value="Glycohydro_20b2"/>
    <property type="match status" value="1"/>
</dbReference>
<dbReference type="InterPro" id="IPR001763">
    <property type="entry name" value="Rhodanese-like_dom"/>
</dbReference>
<dbReference type="EnsemblMetazoa" id="ENSAATROPT005900">
    <property type="protein sequence ID" value="ENSAATROPP005388"/>
    <property type="gene ID" value="ENSAATROPG004779"/>
</dbReference>
<dbReference type="PRINTS" id="PR00738">
    <property type="entry name" value="GLHYDRLASE20"/>
</dbReference>
<dbReference type="Gene3D" id="3.20.20.80">
    <property type="entry name" value="Glycosidases"/>
    <property type="match status" value="1"/>
</dbReference>
<feature type="region of interest" description="Disordered" evidence="9">
    <location>
        <begin position="139"/>
        <end position="173"/>
    </location>
</feature>
<feature type="compositionally biased region" description="Low complexity" evidence="9">
    <location>
        <begin position="140"/>
        <end position="172"/>
    </location>
</feature>
<dbReference type="PANTHER" id="PTHR22600:SF3">
    <property type="entry name" value="BETA-HEXOSAMINIDASE FDL-RELATED"/>
    <property type="match status" value="1"/>
</dbReference>
<protein>
    <recommendedName>
        <fullName evidence="3">beta-N-acetylhexosaminidase</fullName>
        <ecNumber evidence="3">3.2.1.52</ecNumber>
    </recommendedName>
</protein>
<dbReference type="GO" id="GO:0030203">
    <property type="term" value="P:glycosaminoglycan metabolic process"/>
    <property type="evidence" value="ECO:0007669"/>
    <property type="project" value="TreeGrafter"/>
</dbReference>
<dbReference type="CDD" id="cd06562">
    <property type="entry name" value="GH20_HexA_HexB-like"/>
    <property type="match status" value="1"/>
</dbReference>
<feature type="domain" description="Rhodanese" evidence="11">
    <location>
        <begin position="648"/>
        <end position="681"/>
    </location>
</feature>
<keyword evidence="10" id="KW-1133">Transmembrane helix</keyword>
<dbReference type="InterPro" id="IPR029018">
    <property type="entry name" value="Hex-like_dom2"/>
</dbReference>
<dbReference type="PANTHER" id="PTHR22600">
    <property type="entry name" value="BETA-HEXOSAMINIDASE"/>
    <property type="match status" value="1"/>
</dbReference>
<evidence type="ECO:0000313" key="12">
    <source>
        <dbReference type="EnsemblMetazoa" id="ENSAATROPP005388"/>
    </source>
</evidence>
<keyword evidence="7" id="KW-0326">Glycosidase</keyword>
<evidence type="ECO:0000256" key="3">
    <source>
        <dbReference type="ARBA" id="ARBA00012663"/>
    </source>
</evidence>
<dbReference type="Pfam" id="PF00728">
    <property type="entry name" value="Glyco_hydro_20"/>
    <property type="match status" value="1"/>
</dbReference>
<reference evidence="12" key="1">
    <citation type="submission" date="2024-04" db="UniProtKB">
        <authorList>
            <consortium name="EnsemblMetazoa"/>
        </authorList>
    </citation>
    <scope>IDENTIFICATION</scope>
    <source>
        <strain evidence="12">EBRO</strain>
    </source>
</reference>
<comment type="similarity">
    <text evidence="2">Belongs to the glycosyl hydrolase 20 family.</text>
</comment>
<evidence type="ECO:0000256" key="10">
    <source>
        <dbReference type="SAM" id="Phobius"/>
    </source>
</evidence>
<evidence type="ECO:0000256" key="7">
    <source>
        <dbReference type="ARBA" id="ARBA00023295"/>
    </source>
</evidence>
<accession>A0AAG5D444</accession>
<name>A0AAG5D444_ANOAO</name>
<dbReference type="Proteomes" id="UP000075880">
    <property type="component" value="Unassembled WGS sequence"/>
</dbReference>
<dbReference type="InterPro" id="IPR025705">
    <property type="entry name" value="Beta_hexosaminidase_sua/sub"/>
</dbReference>
<evidence type="ECO:0000256" key="4">
    <source>
        <dbReference type="ARBA" id="ARBA00022729"/>
    </source>
</evidence>
<dbReference type="InterPro" id="IPR017853">
    <property type="entry name" value="GH"/>
</dbReference>
<dbReference type="PROSITE" id="PS50206">
    <property type="entry name" value="RHODANESE_3"/>
    <property type="match status" value="1"/>
</dbReference>
<dbReference type="EC" id="3.2.1.52" evidence="3"/>
<keyword evidence="6" id="KW-0325">Glycoprotein</keyword>
<evidence type="ECO:0000256" key="6">
    <source>
        <dbReference type="ARBA" id="ARBA00023180"/>
    </source>
</evidence>
<dbReference type="AlphaFoldDB" id="A0AAG5D444"/>
<keyword evidence="10" id="KW-0472">Membrane</keyword>
<dbReference type="Gene3D" id="3.30.379.10">
    <property type="entry name" value="Chitobiase/beta-hexosaminidase domain 2-like"/>
    <property type="match status" value="1"/>
</dbReference>
<dbReference type="GO" id="GO:0005886">
    <property type="term" value="C:plasma membrane"/>
    <property type="evidence" value="ECO:0007669"/>
    <property type="project" value="TreeGrafter"/>
</dbReference>
<dbReference type="InterPro" id="IPR029019">
    <property type="entry name" value="HEX_eukaryotic_N"/>
</dbReference>
<evidence type="ECO:0000256" key="8">
    <source>
        <dbReference type="PIRSR" id="PIRSR625705-1"/>
    </source>
</evidence>
<dbReference type="SUPFAM" id="SSF51445">
    <property type="entry name" value="(Trans)glycosidases"/>
    <property type="match status" value="1"/>
</dbReference>
<evidence type="ECO:0000259" key="11">
    <source>
        <dbReference type="PROSITE" id="PS50206"/>
    </source>
</evidence>
<dbReference type="InterPro" id="IPR015883">
    <property type="entry name" value="Glyco_hydro_20_cat"/>
</dbReference>
<evidence type="ECO:0000256" key="1">
    <source>
        <dbReference type="ARBA" id="ARBA00001231"/>
    </source>
</evidence>
<evidence type="ECO:0000256" key="5">
    <source>
        <dbReference type="ARBA" id="ARBA00022801"/>
    </source>
</evidence>
<feature type="transmembrane region" description="Helical" evidence="10">
    <location>
        <begin position="50"/>
        <end position="69"/>
    </location>
</feature>
<comment type="catalytic activity">
    <reaction evidence="1">
        <text>Hydrolysis of terminal non-reducing N-acetyl-D-hexosamine residues in N-acetyl-beta-D-hexosaminides.</text>
        <dbReference type="EC" id="3.2.1.52"/>
    </reaction>
</comment>
<feature type="active site" description="Proton donor" evidence="8">
    <location>
        <position position="568"/>
    </location>
</feature>
<dbReference type="GO" id="GO:0005975">
    <property type="term" value="P:carbohydrate metabolic process"/>
    <property type="evidence" value="ECO:0007669"/>
    <property type="project" value="InterPro"/>
</dbReference>
<keyword evidence="13" id="KW-1185">Reference proteome</keyword>
<dbReference type="FunFam" id="3.20.20.80:FF:000063">
    <property type="entry name" value="Beta-hexosaminidase"/>
    <property type="match status" value="1"/>
</dbReference>
<organism evidence="12 13">
    <name type="scientific">Anopheles atroparvus</name>
    <name type="common">European mosquito</name>
    <dbReference type="NCBI Taxonomy" id="41427"/>
    <lineage>
        <taxon>Eukaryota</taxon>
        <taxon>Metazoa</taxon>
        <taxon>Ecdysozoa</taxon>
        <taxon>Arthropoda</taxon>
        <taxon>Hexapoda</taxon>
        <taxon>Insecta</taxon>
        <taxon>Pterygota</taxon>
        <taxon>Neoptera</taxon>
        <taxon>Endopterygota</taxon>
        <taxon>Diptera</taxon>
        <taxon>Nematocera</taxon>
        <taxon>Culicoidea</taxon>
        <taxon>Culicidae</taxon>
        <taxon>Anophelinae</taxon>
        <taxon>Anopheles</taxon>
    </lineage>
</organism>
<dbReference type="GO" id="GO:0016231">
    <property type="term" value="F:beta-N-acetylglucosaminidase activity"/>
    <property type="evidence" value="ECO:0007669"/>
    <property type="project" value="TreeGrafter"/>
</dbReference>
<keyword evidence="10" id="KW-0812">Transmembrane</keyword>
<dbReference type="SUPFAM" id="SSF55545">
    <property type="entry name" value="beta-N-acetylhexosaminidase-like domain"/>
    <property type="match status" value="1"/>
</dbReference>
<evidence type="ECO:0000256" key="9">
    <source>
        <dbReference type="SAM" id="MobiDB-lite"/>
    </source>
</evidence>
<evidence type="ECO:0000256" key="2">
    <source>
        <dbReference type="ARBA" id="ARBA00006285"/>
    </source>
</evidence>
<evidence type="ECO:0000313" key="13">
    <source>
        <dbReference type="Proteomes" id="UP000075880"/>
    </source>
</evidence>
<keyword evidence="4" id="KW-0732">Signal</keyword>
<proteinExistence type="inferred from homology"/>
<keyword evidence="5" id="KW-0378">Hydrolase</keyword>
<sequence length="791" mass="88574">MVIAFYNMLLSHDYNSRRSSASSQTRNIRMTVLKNLFKKMAVSRSMLKKTLPVLIVMAFVSLCLLVYWYDSSDSPKPSSMMPIYNAHVVEGSSPNPAAGYNARTNAIPIYPIERSWTYKCVNNRCVRHHFVDGVEEEFESSSSNNVHQQQSQTHGAGASGSSSSSSTSPASSKRIPYLTCTMTCGPINIWPQPTGATSIGSKTSRFRLSDMRMKVVTIFPAVEKLLHEAYDVMRTELRGVMVAHGATLEEIEGAVPASSLPSVLMPLTEQQRRAESEESNGEAGASGMPSDGGAGKRSVPGDAGVGKIHFFKLVSDKRYDADALEVNLHVEKSPATFLTLHTDESYNMSVTHSARVLIVKISANTFFGAKHGLTTLQQMIWFDDEERTLKILNKASIEDMPKFNYRGLMLDTSRHYFTVEAIKRTIVGMSHSKLNRFHWHITDSQSFPLVSRHYPQLARYGAYSEREVYTPDDVRELAAFAKVRGIQIIPEIDAPAHAGNGWDWGPKHGLGELSLCINQQPWSNYCGEPPCGQLNPKNNHTYAILQSLYAELLEAVGPLDYFHIGGDEVNLECWQQHFNDSDMRTLWCDFMLQAYHRLQLAAGGQNSTVAPGLVGVWSSGLTSAPCLSKNVFAVQVWGGSKWPENFQLINAGYSLVISHVDAWYLDCGFGSWRSTGDGACTPYRNWQTVYKHRPWDEMKLNSLQMRQILGGEACLWTEQVDESILDARLWPRASALAERLWTDPVEERYSESVPLVVYNRMSVFRNHLLELGLRAEPIFPKYCAQNQDECV</sequence>
<feature type="region of interest" description="Disordered" evidence="9">
    <location>
        <begin position="269"/>
        <end position="299"/>
    </location>
</feature>